<dbReference type="PANTHER" id="PTHR22691:SF8">
    <property type="entry name" value="PROTEIN SPT2 HOMOLOG"/>
    <property type="match status" value="1"/>
</dbReference>
<dbReference type="CTD" id="20241998"/>
<dbReference type="Pfam" id="PF08243">
    <property type="entry name" value="SPT2"/>
    <property type="match status" value="1"/>
</dbReference>
<feature type="compositionally biased region" description="Basic and acidic residues" evidence="5">
    <location>
        <begin position="109"/>
        <end position="118"/>
    </location>
</feature>
<sequence>MDFNELMNLATQNEKGSDKKKGYAFNISAPKKENKQKPKSDVVQKLIAEKEREKRKVLEKRELKRIEDEKKKIFRIPKAGSPSTAEGAGKQKHHNKTKPQSGSSSSTDSKPKMPEKPKLKLEEAVFQDLQSRNEFYNQKDRARINFDGSFAVVRIAHKQKEGVPLPKRPVVTPVKETPKFNVALVKKSDVVDSDNSNMNSHRASKPKEDVSESVKKLKEKYGVDPDGVKKSTTRRDNKLKEIAKYQEKVKMREKLKMNAKKDPKPFQPKPKIIKRANNSAPPPMNFADLLKLAENKAKEPVMVDPIVKKPKKKVAEERPMTREEREWAEKKQDWDDRKKSKEYQERLGKDLPPIRPSKSSDNSHKSGPKDSPISNRNNNNSVKNKDLNSSYNKPSHNTPYKEHSDRRPSSTCSPAFNGNRPTKTNPGSNKSSSSKDQRGFEQQHKRDHRGYEQNRNREKDHRRYEQDRNRGREQRGQEQDHSRGRDQRGYEQDRNRQRDQRGYEQDRNRQRDQREYEQDSNRERDRRVYEQDRNRERAPPSSAPNKINRTPQPLKRKSDQPSENLRDNGPSQPKKKALPPPEEPTNPWDRIYGSIQKNRPKKPVMKKKMVIDSEDEYDSELDDFIDDGEDETADYSSAIRQIFGYDKRRFRDEDDDIDNMESNFASCMKEEARSARLGLKEDLEDIRREQEEERLKALRKKKMKNR</sequence>
<evidence type="ECO:0000256" key="1">
    <source>
        <dbReference type="ARBA" id="ARBA00006461"/>
    </source>
</evidence>
<keyword evidence="3 4" id="KW-0175">Coiled coil</keyword>
<evidence type="ECO:0000256" key="3">
    <source>
        <dbReference type="ARBA" id="ARBA00023054"/>
    </source>
</evidence>
<dbReference type="GeneID" id="20241998"/>
<dbReference type="GO" id="GO:0006334">
    <property type="term" value="P:nucleosome assembly"/>
    <property type="evidence" value="ECO:0007669"/>
    <property type="project" value="TreeGrafter"/>
</dbReference>
<feature type="compositionally biased region" description="Basic and acidic residues" evidence="5">
    <location>
        <begin position="30"/>
        <end position="42"/>
    </location>
</feature>
<dbReference type="PANTHER" id="PTHR22691">
    <property type="entry name" value="YEAST SPT2-RELATED"/>
    <property type="match status" value="1"/>
</dbReference>
<feature type="compositionally biased region" description="Basic residues" evidence="5">
    <location>
        <begin position="598"/>
        <end position="607"/>
    </location>
</feature>
<evidence type="ECO:0000313" key="7">
    <source>
        <dbReference type="EMBL" id="ESP02420.1"/>
    </source>
</evidence>
<evidence type="ECO:0000256" key="4">
    <source>
        <dbReference type="SAM" id="Coils"/>
    </source>
</evidence>
<proteinExistence type="inferred from homology"/>
<evidence type="ECO:0000313" key="8">
    <source>
        <dbReference type="Proteomes" id="UP000030746"/>
    </source>
</evidence>
<evidence type="ECO:0000256" key="5">
    <source>
        <dbReference type="SAM" id="MobiDB-lite"/>
    </source>
</evidence>
<dbReference type="RefSeq" id="XP_009046908.1">
    <property type="nucleotide sequence ID" value="XM_009048660.1"/>
</dbReference>
<dbReference type="InterPro" id="IPR013256">
    <property type="entry name" value="Chromatin_SPT2"/>
</dbReference>
<dbReference type="AlphaFoldDB" id="V4CJQ2"/>
<feature type="compositionally biased region" description="Basic and acidic residues" evidence="5">
    <location>
        <begin position="556"/>
        <end position="566"/>
    </location>
</feature>
<dbReference type="InterPro" id="IPR054552">
    <property type="entry name" value="SPT2_N"/>
</dbReference>
<protein>
    <recommendedName>
        <fullName evidence="2">Protein SPT2 homolog</fullName>
    </recommendedName>
</protein>
<evidence type="ECO:0000256" key="2">
    <source>
        <dbReference type="ARBA" id="ARBA00013786"/>
    </source>
</evidence>
<dbReference type="HOGENOM" id="CLU_390934_0_0_1"/>
<feature type="compositionally biased region" description="Basic and acidic residues" evidence="5">
    <location>
        <begin position="399"/>
        <end position="408"/>
    </location>
</feature>
<dbReference type="STRING" id="225164.V4CJQ2"/>
<dbReference type="OMA" id="YRDKEHE"/>
<feature type="coiled-coil region" evidence="4">
    <location>
        <begin position="669"/>
        <end position="700"/>
    </location>
</feature>
<evidence type="ECO:0000259" key="6">
    <source>
        <dbReference type="Pfam" id="PF22878"/>
    </source>
</evidence>
<feature type="compositionally biased region" description="Basic and acidic residues" evidence="5">
    <location>
        <begin position="313"/>
        <end position="349"/>
    </location>
</feature>
<dbReference type="GO" id="GO:0006360">
    <property type="term" value="P:transcription by RNA polymerase I"/>
    <property type="evidence" value="ECO:0007669"/>
    <property type="project" value="TreeGrafter"/>
</dbReference>
<name>V4CJQ2_LOTGI</name>
<feature type="compositionally biased region" description="Basic and acidic residues" evidence="5">
    <location>
        <begin position="205"/>
        <end position="237"/>
    </location>
</feature>
<organism evidence="7 8">
    <name type="scientific">Lottia gigantea</name>
    <name type="common">Giant owl limpet</name>
    <dbReference type="NCBI Taxonomy" id="225164"/>
    <lineage>
        <taxon>Eukaryota</taxon>
        <taxon>Metazoa</taxon>
        <taxon>Spiralia</taxon>
        <taxon>Lophotrochozoa</taxon>
        <taxon>Mollusca</taxon>
        <taxon>Gastropoda</taxon>
        <taxon>Patellogastropoda</taxon>
        <taxon>Lottioidea</taxon>
        <taxon>Lottiidae</taxon>
        <taxon>Lottia</taxon>
    </lineage>
</organism>
<gene>
    <name evidence="7" type="ORF">LOTGIDRAFT_172077</name>
</gene>
<feature type="compositionally biased region" description="Basic and acidic residues" evidence="5">
    <location>
        <begin position="433"/>
        <end position="538"/>
    </location>
</feature>
<dbReference type="KEGG" id="lgi:LOTGIDRAFT_172077"/>
<feature type="region of interest" description="Disordered" evidence="5">
    <location>
        <begin position="69"/>
        <end position="118"/>
    </location>
</feature>
<dbReference type="EMBL" id="KB200255">
    <property type="protein sequence ID" value="ESP02420.1"/>
    <property type="molecule type" value="Genomic_DNA"/>
</dbReference>
<feature type="region of interest" description="Disordered" evidence="5">
    <location>
        <begin position="191"/>
        <end position="237"/>
    </location>
</feature>
<dbReference type="GO" id="GO:0003677">
    <property type="term" value="F:DNA binding"/>
    <property type="evidence" value="ECO:0007669"/>
    <property type="project" value="TreeGrafter"/>
</dbReference>
<reference evidence="7 8" key="1">
    <citation type="journal article" date="2013" name="Nature">
        <title>Insights into bilaterian evolution from three spiralian genomes.</title>
        <authorList>
            <person name="Simakov O."/>
            <person name="Marletaz F."/>
            <person name="Cho S.J."/>
            <person name="Edsinger-Gonzales E."/>
            <person name="Havlak P."/>
            <person name="Hellsten U."/>
            <person name="Kuo D.H."/>
            <person name="Larsson T."/>
            <person name="Lv J."/>
            <person name="Arendt D."/>
            <person name="Savage R."/>
            <person name="Osoegawa K."/>
            <person name="de Jong P."/>
            <person name="Grimwood J."/>
            <person name="Chapman J.A."/>
            <person name="Shapiro H."/>
            <person name="Aerts A."/>
            <person name="Otillar R.P."/>
            <person name="Terry A.Y."/>
            <person name="Boore J.L."/>
            <person name="Grigoriev I.V."/>
            <person name="Lindberg D.R."/>
            <person name="Seaver E.C."/>
            <person name="Weisblat D.A."/>
            <person name="Putnam N.H."/>
            <person name="Rokhsar D.S."/>
        </authorList>
    </citation>
    <scope>NUCLEOTIDE SEQUENCE [LARGE SCALE GENOMIC DNA]</scope>
</reference>
<dbReference type="Proteomes" id="UP000030746">
    <property type="component" value="Unassembled WGS sequence"/>
</dbReference>
<feature type="region of interest" description="Disordered" evidence="5">
    <location>
        <begin position="297"/>
        <end position="607"/>
    </location>
</feature>
<feature type="compositionally biased region" description="Basic and acidic residues" evidence="5">
    <location>
        <begin position="254"/>
        <end position="264"/>
    </location>
</feature>
<comment type="similarity">
    <text evidence="1">Belongs to the SPT2 family.</text>
</comment>
<dbReference type="GO" id="GO:0042393">
    <property type="term" value="F:histone binding"/>
    <property type="evidence" value="ECO:0007669"/>
    <property type="project" value="TreeGrafter"/>
</dbReference>
<dbReference type="GO" id="GO:0005730">
    <property type="term" value="C:nucleolus"/>
    <property type="evidence" value="ECO:0007669"/>
    <property type="project" value="TreeGrafter"/>
</dbReference>
<feature type="region of interest" description="Disordered" evidence="5">
    <location>
        <begin position="1"/>
        <end position="42"/>
    </location>
</feature>
<feature type="domain" description="SPT2 homolog N-terminal" evidence="6">
    <location>
        <begin position="1"/>
        <end position="64"/>
    </location>
</feature>
<dbReference type="SMART" id="SM00784">
    <property type="entry name" value="SPT2"/>
    <property type="match status" value="1"/>
</dbReference>
<feature type="region of interest" description="Disordered" evidence="5">
    <location>
        <begin position="254"/>
        <end position="285"/>
    </location>
</feature>
<accession>V4CJQ2</accession>
<keyword evidence="8" id="KW-1185">Reference proteome</keyword>
<dbReference type="OrthoDB" id="6259853at2759"/>
<feature type="compositionally biased region" description="Low complexity" evidence="5">
    <location>
        <begin position="371"/>
        <end position="390"/>
    </location>
</feature>
<feature type="compositionally biased region" description="Polar residues" evidence="5">
    <location>
        <begin position="409"/>
        <end position="432"/>
    </location>
</feature>
<dbReference type="Pfam" id="PF22878">
    <property type="entry name" value="SPT2_N"/>
    <property type="match status" value="1"/>
</dbReference>
<feature type="compositionally biased region" description="Low complexity" evidence="5">
    <location>
        <begin position="98"/>
        <end position="108"/>
    </location>
</feature>